<accession>A0A9W9VCD3</accession>
<dbReference type="GO" id="GO:0046872">
    <property type="term" value="F:metal ion binding"/>
    <property type="evidence" value="ECO:0007669"/>
    <property type="project" value="UniProtKB-KW"/>
</dbReference>
<comment type="similarity">
    <text evidence="1 2">Belongs to the iron/ascorbate-dependent oxidoreductase family.</text>
</comment>
<dbReference type="GO" id="GO:0016491">
    <property type="term" value="F:oxidoreductase activity"/>
    <property type="evidence" value="ECO:0007669"/>
    <property type="project" value="UniProtKB-KW"/>
</dbReference>
<evidence type="ECO:0000259" key="3">
    <source>
        <dbReference type="PROSITE" id="PS51471"/>
    </source>
</evidence>
<keyword evidence="2" id="KW-0560">Oxidoreductase</keyword>
<organism evidence="4 5">
    <name type="scientific">Penicillium concentricum</name>
    <dbReference type="NCBI Taxonomy" id="293559"/>
    <lineage>
        <taxon>Eukaryota</taxon>
        <taxon>Fungi</taxon>
        <taxon>Dikarya</taxon>
        <taxon>Ascomycota</taxon>
        <taxon>Pezizomycotina</taxon>
        <taxon>Eurotiomycetes</taxon>
        <taxon>Eurotiomycetidae</taxon>
        <taxon>Eurotiales</taxon>
        <taxon>Aspergillaceae</taxon>
        <taxon>Penicillium</taxon>
    </lineage>
</organism>
<protein>
    <submittedName>
        <fullName evidence="4">Clavaminate synthase-like protein</fullName>
    </submittedName>
</protein>
<reference evidence="4" key="2">
    <citation type="journal article" date="2023" name="IMA Fungus">
        <title>Comparative genomic study of the Penicillium genus elucidates a diverse pangenome and 15 lateral gene transfer events.</title>
        <authorList>
            <person name="Petersen C."/>
            <person name="Sorensen T."/>
            <person name="Nielsen M.R."/>
            <person name="Sondergaard T.E."/>
            <person name="Sorensen J.L."/>
            <person name="Fitzpatrick D.A."/>
            <person name="Frisvad J.C."/>
            <person name="Nielsen K.L."/>
        </authorList>
    </citation>
    <scope>NUCLEOTIDE SEQUENCE</scope>
    <source>
        <strain evidence="4">IBT 3081</strain>
    </source>
</reference>
<dbReference type="GeneID" id="81463284"/>
<sequence length="329" mass="37445">MPIKSLDFLQYLSDDIRERQNFCDELCATLSVYGFVKIQNSSLSKETIDQLFRFNKLFFDLPNHLKAKAAHPEAPNPHRGWSAVGQESVCQISKFEQGKQQNDHYQECRESFDQGAATDELFPNRWVDETDLLGFRQFMEGIYDQFHALHADLLRAITAGLGLPEEHLVSKHQRNTSELRLLHYPSIPCSSMGSVQRIGEHSDFGTLTLLLQDSVGGLQVEDQQQLGSFIPVESKDVYEVIVNVGDCLQRWTNKSLRSANHRVSLPEGKGVHTDEMLAPRHSVAYFGKPDRDVLVDTLAEFVRPGIKPEYNDGLTAFEYNQLKLVRTYN</sequence>
<gene>
    <name evidence="4" type="ORF">N7517_006371</name>
</gene>
<dbReference type="Pfam" id="PF03171">
    <property type="entry name" value="2OG-FeII_Oxy"/>
    <property type="match status" value="1"/>
</dbReference>
<dbReference type="OrthoDB" id="288590at2759"/>
<dbReference type="InterPro" id="IPR026992">
    <property type="entry name" value="DIOX_N"/>
</dbReference>
<dbReference type="InterPro" id="IPR005123">
    <property type="entry name" value="Oxoglu/Fe-dep_dioxygenase_dom"/>
</dbReference>
<dbReference type="SUPFAM" id="SSF51197">
    <property type="entry name" value="Clavaminate synthase-like"/>
    <property type="match status" value="1"/>
</dbReference>
<keyword evidence="2" id="KW-0479">Metal-binding</keyword>
<keyword evidence="5" id="KW-1185">Reference proteome</keyword>
<evidence type="ECO:0000313" key="4">
    <source>
        <dbReference type="EMBL" id="KAJ5374365.1"/>
    </source>
</evidence>
<evidence type="ECO:0000256" key="2">
    <source>
        <dbReference type="RuleBase" id="RU003682"/>
    </source>
</evidence>
<dbReference type="Pfam" id="PF14226">
    <property type="entry name" value="DIOX_N"/>
    <property type="match status" value="1"/>
</dbReference>
<dbReference type="InterPro" id="IPR050231">
    <property type="entry name" value="Iron_ascorbate_oxido_reductase"/>
</dbReference>
<dbReference type="Gene3D" id="2.60.120.330">
    <property type="entry name" value="B-lactam Antibiotic, Isopenicillin N Synthase, Chain"/>
    <property type="match status" value="1"/>
</dbReference>
<evidence type="ECO:0000313" key="5">
    <source>
        <dbReference type="Proteomes" id="UP001147752"/>
    </source>
</evidence>
<evidence type="ECO:0000256" key="1">
    <source>
        <dbReference type="ARBA" id="ARBA00008056"/>
    </source>
</evidence>
<feature type="domain" description="Fe2OG dioxygenase" evidence="3">
    <location>
        <begin position="175"/>
        <end position="289"/>
    </location>
</feature>
<dbReference type="EMBL" id="JAPZBT010000002">
    <property type="protein sequence ID" value="KAJ5374365.1"/>
    <property type="molecule type" value="Genomic_DNA"/>
</dbReference>
<dbReference type="Proteomes" id="UP001147752">
    <property type="component" value="Unassembled WGS sequence"/>
</dbReference>
<dbReference type="AlphaFoldDB" id="A0A9W9VCD3"/>
<dbReference type="PANTHER" id="PTHR47990">
    <property type="entry name" value="2-OXOGLUTARATE (2OG) AND FE(II)-DEPENDENT OXYGENASE SUPERFAMILY PROTEIN-RELATED"/>
    <property type="match status" value="1"/>
</dbReference>
<proteinExistence type="inferred from homology"/>
<dbReference type="InterPro" id="IPR044861">
    <property type="entry name" value="IPNS-like_FE2OG_OXY"/>
</dbReference>
<dbReference type="PROSITE" id="PS51471">
    <property type="entry name" value="FE2OG_OXY"/>
    <property type="match status" value="1"/>
</dbReference>
<name>A0A9W9VCD3_9EURO</name>
<dbReference type="RefSeq" id="XP_056580351.1">
    <property type="nucleotide sequence ID" value="XM_056724101.1"/>
</dbReference>
<keyword evidence="2" id="KW-0408">Iron</keyword>
<dbReference type="GO" id="GO:0044283">
    <property type="term" value="P:small molecule biosynthetic process"/>
    <property type="evidence" value="ECO:0007669"/>
    <property type="project" value="UniProtKB-ARBA"/>
</dbReference>
<comment type="caution">
    <text evidence="4">The sequence shown here is derived from an EMBL/GenBank/DDBJ whole genome shotgun (WGS) entry which is preliminary data.</text>
</comment>
<dbReference type="InterPro" id="IPR027443">
    <property type="entry name" value="IPNS-like_sf"/>
</dbReference>
<reference evidence="4" key="1">
    <citation type="submission" date="2022-12" db="EMBL/GenBank/DDBJ databases">
        <authorList>
            <person name="Petersen C."/>
        </authorList>
    </citation>
    <scope>NUCLEOTIDE SEQUENCE</scope>
    <source>
        <strain evidence="4">IBT 3081</strain>
    </source>
</reference>